<proteinExistence type="predicted"/>
<organism evidence="1 2">
    <name type="scientific">Mucilaginibacter gossypii</name>
    <dbReference type="NCBI Taxonomy" id="551996"/>
    <lineage>
        <taxon>Bacteria</taxon>
        <taxon>Pseudomonadati</taxon>
        <taxon>Bacteroidota</taxon>
        <taxon>Sphingobacteriia</taxon>
        <taxon>Sphingobacteriales</taxon>
        <taxon>Sphingobacteriaceae</taxon>
        <taxon>Mucilaginibacter</taxon>
    </lineage>
</organism>
<reference evidence="2" key="1">
    <citation type="submission" date="2016-10" db="EMBL/GenBank/DDBJ databases">
        <authorList>
            <person name="Varghese N."/>
            <person name="Submissions S."/>
        </authorList>
    </citation>
    <scope>NUCLEOTIDE SEQUENCE [LARGE SCALE GENOMIC DNA]</scope>
    <source>
        <strain evidence="2">Gh-67</strain>
    </source>
</reference>
<dbReference type="Proteomes" id="UP000199705">
    <property type="component" value="Unassembled WGS sequence"/>
</dbReference>
<protein>
    <submittedName>
        <fullName evidence="1">Uncharacterized protein</fullName>
    </submittedName>
</protein>
<name>A0A1G8B7D8_9SPHI</name>
<dbReference type="AlphaFoldDB" id="A0A1G8B7D8"/>
<dbReference type="RefSeq" id="WP_091169353.1">
    <property type="nucleotide sequence ID" value="NZ_FNCG01000008.1"/>
</dbReference>
<dbReference type="EMBL" id="FNCG01000008">
    <property type="protein sequence ID" value="SDH28913.1"/>
    <property type="molecule type" value="Genomic_DNA"/>
</dbReference>
<evidence type="ECO:0000313" key="2">
    <source>
        <dbReference type="Proteomes" id="UP000199705"/>
    </source>
</evidence>
<keyword evidence="2" id="KW-1185">Reference proteome</keyword>
<gene>
    <name evidence="1" type="ORF">SAMN05192573_108109</name>
</gene>
<evidence type="ECO:0000313" key="1">
    <source>
        <dbReference type="EMBL" id="SDH28913.1"/>
    </source>
</evidence>
<sequence>MGDLQILRWDNYINLFLEKTPVIAFAYFITQKDGDLNFKPEHREIEFYDLFELEINGTDKWIINVDIDYFFTKPDGQNPIRLYSDEFIHAFGRWLSKKEAAAAQITICLSPECCGGWLNAIKVANILGEHLDFHLS</sequence>
<accession>A0A1G8B7D8</accession>